<dbReference type="PANTHER" id="PTHR15837">
    <property type="entry name" value="RAN GUANINE NUCLEOTIDE RELEASE FACTOR"/>
    <property type="match status" value="1"/>
</dbReference>
<dbReference type="InterPro" id="IPR016123">
    <property type="entry name" value="Mog1/PsbP_a/b/a-sand"/>
</dbReference>
<gene>
    <name evidence="5" type="ORF">JKP88DRAFT_245833</name>
</gene>
<dbReference type="GO" id="GO:0005634">
    <property type="term" value="C:nucleus"/>
    <property type="evidence" value="ECO:0007669"/>
    <property type="project" value="TreeGrafter"/>
</dbReference>
<dbReference type="EMBL" id="JAFCMP010000268">
    <property type="protein sequence ID" value="KAG5182156.1"/>
    <property type="molecule type" value="Genomic_DNA"/>
</dbReference>
<keyword evidence="2" id="KW-0813">Transport</keyword>
<dbReference type="OrthoDB" id="10255285at2759"/>
<dbReference type="GO" id="GO:0005085">
    <property type="term" value="F:guanyl-nucleotide exchange factor activity"/>
    <property type="evidence" value="ECO:0007669"/>
    <property type="project" value="TreeGrafter"/>
</dbReference>
<sequence>MEQANTPIIMSREGDLTHWTPQQQPAATTEAAGQPAEVMDLSANGMDVDGTRPLFGGAMKCQLPPDWRDLRATAPVPPLQCAQCTAVLHCCCELRQVPDNQEVYVDADNNSIVVELLELQSGLEPGSSARHYFQDLAAANESQDTVVEWCADVTGMVIPSLPQAPKCALIGTQFLFSSANSQAVRKRLSASEYRTDTAVRKRLSASEYRTDTVRVFMIHVTLPEAATDLLITLNQPLTFGDSTTAAAAADTALQPSEACFTGGEGGGGGGEVVAVLQGFLRSFEVVDWAIFC</sequence>
<evidence type="ECO:0000313" key="6">
    <source>
        <dbReference type="Proteomes" id="UP000664859"/>
    </source>
</evidence>
<dbReference type="Pfam" id="PF04603">
    <property type="entry name" value="Mog1"/>
    <property type="match status" value="1"/>
</dbReference>
<accession>A0A836CFP4</accession>
<dbReference type="InterPro" id="IPR007681">
    <property type="entry name" value="Mog1"/>
</dbReference>
<comment type="similarity">
    <text evidence="1">Belongs to the MOG1 family.</text>
</comment>
<evidence type="ECO:0000256" key="1">
    <source>
        <dbReference type="ARBA" id="ARBA00010307"/>
    </source>
</evidence>
<dbReference type="AlphaFoldDB" id="A0A836CFP4"/>
<organism evidence="5 6">
    <name type="scientific">Tribonema minus</name>
    <dbReference type="NCBI Taxonomy" id="303371"/>
    <lineage>
        <taxon>Eukaryota</taxon>
        <taxon>Sar</taxon>
        <taxon>Stramenopiles</taxon>
        <taxon>Ochrophyta</taxon>
        <taxon>PX clade</taxon>
        <taxon>Xanthophyceae</taxon>
        <taxon>Tribonematales</taxon>
        <taxon>Tribonemataceae</taxon>
        <taxon>Tribonema</taxon>
    </lineage>
</organism>
<feature type="region of interest" description="Disordered" evidence="4">
    <location>
        <begin position="1"/>
        <end position="34"/>
    </location>
</feature>
<keyword evidence="6" id="KW-1185">Reference proteome</keyword>
<feature type="compositionally biased region" description="Low complexity" evidence="4">
    <location>
        <begin position="20"/>
        <end position="34"/>
    </location>
</feature>
<name>A0A836CFP4_9STRA</name>
<dbReference type="GO" id="GO:0006606">
    <property type="term" value="P:protein import into nucleus"/>
    <property type="evidence" value="ECO:0007669"/>
    <property type="project" value="TreeGrafter"/>
</dbReference>
<protein>
    <submittedName>
        <fullName evidence="5">Uncharacterized protein</fullName>
    </submittedName>
</protein>
<keyword evidence="3" id="KW-0653">Protein transport</keyword>
<comment type="caution">
    <text evidence="5">The sequence shown here is derived from an EMBL/GenBank/DDBJ whole genome shotgun (WGS) entry which is preliminary data.</text>
</comment>
<reference evidence="5" key="1">
    <citation type="submission" date="2021-02" db="EMBL/GenBank/DDBJ databases">
        <title>First Annotated Genome of the Yellow-green Alga Tribonema minus.</title>
        <authorList>
            <person name="Mahan K.M."/>
        </authorList>
    </citation>
    <scope>NUCLEOTIDE SEQUENCE</scope>
    <source>
        <strain evidence="5">UTEX B ZZ1240</strain>
    </source>
</reference>
<evidence type="ECO:0000256" key="4">
    <source>
        <dbReference type="SAM" id="MobiDB-lite"/>
    </source>
</evidence>
<evidence type="ECO:0000256" key="3">
    <source>
        <dbReference type="ARBA" id="ARBA00022927"/>
    </source>
</evidence>
<evidence type="ECO:0000256" key="2">
    <source>
        <dbReference type="ARBA" id="ARBA00022448"/>
    </source>
</evidence>
<dbReference type="GO" id="GO:0031267">
    <property type="term" value="F:small GTPase binding"/>
    <property type="evidence" value="ECO:0007669"/>
    <property type="project" value="TreeGrafter"/>
</dbReference>
<proteinExistence type="inferred from homology"/>
<dbReference type="PANTHER" id="PTHR15837:SF0">
    <property type="entry name" value="RAN GUANINE NUCLEOTIDE RELEASE FACTOR"/>
    <property type="match status" value="1"/>
</dbReference>
<dbReference type="Gene3D" id="3.40.1000.10">
    <property type="entry name" value="Mog1/PsbP, alpha/beta/alpha sandwich"/>
    <property type="match status" value="1"/>
</dbReference>
<dbReference type="Proteomes" id="UP000664859">
    <property type="component" value="Unassembled WGS sequence"/>
</dbReference>
<evidence type="ECO:0000313" key="5">
    <source>
        <dbReference type="EMBL" id="KAG5182156.1"/>
    </source>
</evidence>
<dbReference type="SUPFAM" id="SSF55724">
    <property type="entry name" value="Mog1p/PsbP-like"/>
    <property type="match status" value="1"/>
</dbReference>